<feature type="compositionally biased region" description="Pro residues" evidence="1">
    <location>
        <begin position="1"/>
        <end position="11"/>
    </location>
</feature>
<keyword evidence="4" id="KW-1185">Reference proteome</keyword>
<dbReference type="PANTHER" id="PTHR43081:SF1">
    <property type="entry name" value="ADENYLATE CYCLASE, TERMINAL-DIFFERENTIATION SPECIFIC"/>
    <property type="match status" value="1"/>
</dbReference>
<dbReference type="PROSITE" id="PS50125">
    <property type="entry name" value="GUANYLATE_CYCLASE_2"/>
    <property type="match status" value="1"/>
</dbReference>
<dbReference type="CDD" id="cd07302">
    <property type="entry name" value="CHD"/>
    <property type="match status" value="1"/>
</dbReference>
<evidence type="ECO:0000313" key="3">
    <source>
        <dbReference type="EMBL" id="MFC5499937.1"/>
    </source>
</evidence>
<dbReference type="InterPro" id="IPR029787">
    <property type="entry name" value="Nucleotide_cyclase"/>
</dbReference>
<feature type="region of interest" description="Disordered" evidence="1">
    <location>
        <begin position="1"/>
        <end position="20"/>
    </location>
</feature>
<feature type="compositionally biased region" description="Low complexity" evidence="1">
    <location>
        <begin position="54"/>
        <end position="74"/>
    </location>
</feature>
<dbReference type="RefSeq" id="WP_376852184.1">
    <property type="nucleotide sequence ID" value="NZ_JBHSMF010000010.1"/>
</dbReference>
<accession>A0ABW0NLD1</accession>
<dbReference type="Proteomes" id="UP001596037">
    <property type="component" value="Unassembled WGS sequence"/>
</dbReference>
<sequence length="326" mass="35524">MPKPEVLPPEPQDGGAPRIGYFPDQIVARIAEIQRLKKDGWSMARIAEHFGARGATAPTPAAEAAAPAPAAPRMEAAREPASRVPAGPTAQPPAAPADARARRLPVLADVAVLVAGLQHSTSIWSELPPEEYFELINDIWSVADPIFRRHSGTHGKHPADGMVCYFFPLPAGSYLWNALAAAHEMRDAMRRISKDWQLRKGWSTELYMNIGIDEGQEWLGSFKSDSNVDFTALANTINQAARISDFSRSGSIWATKNLLGKLSADERMRIRYGVRRKGADGQHVFVPHVFSSVRRRSTHAGGGEPHKDVVLLPVAEIVSISPTPSP</sequence>
<dbReference type="EMBL" id="JBHSMF010000010">
    <property type="protein sequence ID" value="MFC5499937.1"/>
    <property type="molecule type" value="Genomic_DNA"/>
</dbReference>
<protein>
    <submittedName>
        <fullName evidence="3">Adenylate/guanylate cyclase domain-containing protein</fullName>
    </submittedName>
</protein>
<name>A0ABW0NLD1_9BURK</name>
<feature type="domain" description="Guanylate cyclase" evidence="2">
    <location>
        <begin position="111"/>
        <end position="244"/>
    </location>
</feature>
<gene>
    <name evidence="3" type="ORF">ACFPOE_20510</name>
</gene>
<dbReference type="Gene3D" id="3.30.70.1230">
    <property type="entry name" value="Nucleotide cyclase"/>
    <property type="match status" value="1"/>
</dbReference>
<proteinExistence type="predicted"/>
<organism evidence="3 4">
    <name type="scientific">Caenimonas terrae</name>
    <dbReference type="NCBI Taxonomy" id="696074"/>
    <lineage>
        <taxon>Bacteria</taxon>
        <taxon>Pseudomonadati</taxon>
        <taxon>Pseudomonadota</taxon>
        <taxon>Betaproteobacteria</taxon>
        <taxon>Burkholderiales</taxon>
        <taxon>Comamonadaceae</taxon>
        <taxon>Caenimonas</taxon>
    </lineage>
</organism>
<dbReference type="InterPro" id="IPR050697">
    <property type="entry name" value="Adenylyl/Guanylyl_Cyclase_3/4"/>
</dbReference>
<evidence type="ECO:0000259" key="2">
    <source>
        <dbReference type="PROSITE" id="PS50125"/>
    </source>
</evidence>
<dbReference type="SUPFAM" id="SSF55073">
    <property type="entry name" value="Nucleotide cyclase"/>
    <property type="match status" value="1"/>
</dbReference>
<comment type="caution">
    <text evidence="3">The sequence shown here is derived from an EMBL/GenBank/DDBJ whole genome shotgun (WGS) entry which is preliminary data.</text>
</comment>
<dbReference type="Pfam" id="PF00211">
    <property type="entry name" value="Guanylate_cyc"/>
    <property type="match status" value="1"/>
</dbReference>
<feature type="region of interest" description="Disordered" evidence="1">
    <location>
        <begin position="54"/>
        <end position="98"/>
    </location>
</feature>
<dbReference type="InterPro" id="IPR001054">
    <property type="entry name" value="A/G_cyclase"/>
</dbReference>
<dbReference type="PANTHER" id="PTHR43081">
    <property type="entry name" value="ADENYLATE CYCLASE, TERMINAL-DIFFERENTIATION SPECIFIC-RELATED"/>
    <property type="match status" value="1"/>
</dbReference>
<evidence type="ECO:0000313" key="4">
    <source>
        <dbReference type="Proteomes" id="UP001596037"/>
    </source>
</evidence>
<reference evidence="4" key="1">
    <citation type="journal article" date="2019" name="Int. J. Syst. Evol. Microbiol.">
        <title>The Global Catalogue of Microorganisms (GCM) 10K type strain sequencing project: providing services to taxonomists for standard genome sequencing and annotation.</title>
        <authorList>
            <consortium name="The Broad Institute Genomics Platform"/>
            <consortium name="The Broad Institute Genome Sequencing Center for Infectious Disease"/>
            <person name="Wu L."/>
            <person name="Ma J."/>
        </authorList>
    </citation>
    <scope>NUCLEOTIDE SEQUENCE [LARGE SCALE GENOMIC DNA]</scope>
    <source>
        <strain evidence="4">CCUG 57401</strain>
    </source>
</reference>
<evidence type="ECO:0000256" key="1">
    <source>
        <dbReference type="SAM" id="MobiDB-lite"/>
    </source>
</evidence>